<dbReference type="Pfam" id="PF10311">
    <property type="entry name" value="Ilm1"/>
    <property type="match status" value="1"/>
</dbReference>
<evidence type="ECO:0000313" key="2">
    <source>
        <dbReference type="EMBL" id="KAI1859407.1"/>
    </source>
</evidence>
<evidence type="ECO:0008006" key="4">
    <source>
        <dbReference type="Google" id="ProtNLM"/>
    </source>
</evidence>
<keyword evidence="1" id="KW-1133">Transmembrane helix</keyword>
<dbReference type="PANTHER" id="PTHR28029:SF1">
    <property type="entry name" value="PROTEIN ILM1"/>
    <property type="match status" value="1"/>
</dbReference>
<name>A0A9P9WEK3_9PEZI</name>
<dbReference type="InterPro" id="IPR018815">
    <property type="entry name" value="Incr_loss_mito_DNA_1"/>
</dbReference>
<dbReference type="EMBL" id="JAFIMR010000034">
    <property type="protein sequence ID" value="KAI1859407.1"/>
    <property type="molecule type" value="Genomic_DNA"/>
</dbReference>
<keyword evidence="3" id="KW-1185">Reference proteome</keyword>
<sequence length="187" mass="20649">MALISAKTILTSLSLFHVTLAYFFFTNPSSIAEQTLVFVLGESMGMPRTTAFDIPTPTTSVLAVALLLLGLSDILTLSMPEEIWLVHHWGAQAPLRVFVFSLLTVFVFATTPSGGRAAPGRMSHPLAPGGARWEGGGWDGLRNRVFFTLAFVEMMGWFWVWVTLREESRVFAGRKRRRSSAADKRAA</sequence>
<evidence type="ECO:0000256" key="1">
    <source>
        <dbReference type="SAM" id="Phobius"/>
    </source>
</evidence>
<dbReference type="PANTHER" id="PTHR28029">
    <property type="entry name" value="PROTEIN ILM1"/>
    <property type="match status" value="1"/>
</dbReference>
<protein>
    <recommendedName>
        <fullName evidence="4">Increased loss of mitochondrial DNA protein 1</fullName>
    </recommendedName>
</protein>
<accession>A0A9P9WEK3</accession>
<reference evidence="2" key="1">
    <citation type="submission" date="2021-03" db="EMBL/GenBank/DDBJ databases">
        <title>Revisited historic fungal species revealed as producer of novel bioactive compounds through whole genome sequencing and comparative genomics.</title>
        <authorList>
            <person name="Vignolle G.A."/>
            <person name="Hochenegger N."/>
            <person name="Mach R.L."/>
            <person name="Mach-Aigner A.R."/>
            <person name="Javad Rahimi M."/>
            <person name="Salim K.A."/>
            <person name="Chan C.M."/>
            <person name="Lim L.B.L."/>
            <person name="Cai F."/>
            <person name="Druzhinina I.S."/>
            <person name="U'Ren J.M."/>
            <person name="Derntl C."/>
        </authorList>
    </citation>
    <scope>NUCLEOTIDE SEQUENCE</scope>
    <source>
        <strain evidence="2">TUCIM 5799</strain>
    </source>
</reference>
<keyword evidence="1" id="KW-0812">Transmembrane</keyword>
<keyword evidence="1" id="KW-0472">Membrane</keyword>
<dbReference type="Proteomes" id="UP000829685">
    <property type="component" value="Unassembled WGS sequence"/>
</dbReference>
<comment type="caution">
    <text evidence="2">The sequence shown here is derived from an EMBL/GenBank/DDBJ whole genome shotgun (WGS) entry which is preliminary data.</text>
</comment>
<evidence type="ECO:0000313" key="3">
    <source>
        <dbReference type="Proteomes" id="UP000829685"/>
    </source>
</evidence>
<feature type="transmembrane region" description="Helical" evidence="1">
    <location>
        <begin position="97"/>
        <end position="115"/>
    </location>
</feature>
<organism evidence="2 3">
    <name type="scientific">Neoarthrinium moseri</name>
    <dbReference type="NCBI Taxonomy" id="1658444"/>
    <lineage>
        <taxon>Eukaryota</taxon>
        <taxon>Fungi</taxon>
        <taxon>Dikarya</taxon>
        <taxon>Ascomycota</taxon>
        <taxon>Pezizomycotina</taxon>
        <taxon>Sordariomycetes</taxon>
        <taxon>Xylariomycetidae</taxon>
        <taxon>Amphisphaeriales</taxon>
        <taxon>Apiosporaceae</taxon>
        <taxon>Neoarthrinium</taxon>
    </lineage>
</organism>
<feature type="transmembrane region" description="Helical" evidence="1">
    <location>
        <begin position="145"/>
        <end position="164"/>
    </location>
</feature>
<dbReference type="AlphaFoldDB" id="A0A9P9WEK3"/>
<feature type="transmembrane region" description="Helical" evidence="1">
    <location>
        <begin position="56"/>
        <end position="76"/>
    </location>
</feature>
<proteinExistence type="predicted"/>
<gene>
    <name evidence="2" type="ORF">JX265_010410</name>
</gene>